<evidence type="ECO:0000313" key="2">
    <source>
        <dbReference type="Proteomes" id="UP000789901"/>
    </source>
</evidence>
<protein>
    <submittedName>
        <fullName evidence="1">7462_t:CDS:1</fullName>
    </submittedName>
</protein>
<organism evidence="1 2">
    <name type="scientific">Gigaspora margarita</name>
    <dbReference type="NCBI Taxonomy" id="4874"/>
    <lineage>
        <taxon>Eukaryota</taxon>
        <taxon>Fungi</taxon>
        <taxon>Fungi incertae sedis</taxon>
        <taxon>Mucoromycota</taxon>
        <taxon>Glomeromycotina</taxon>
        <taxon>Glomeromycetes</taxon>
        <taxon>Diversisporales</taxon>
        <taxon>Gigasporaceae</taxon>
        <taxon>Gigaspora</taxon>
    </lineage>
</organism>
<accession>A0ABN7XBP2</accession>
<comment type="caution">
    <text evidence="1">The sequence shown here is derived from an EMBL/GenBank/DDBJ whole genome shotgun (WGS) entry which is preliminary data.</text>
</comment>
<feature type="non-terminal residue" evidence="1">
    <location>
        <position position="62"/>
    </location>
</feature>
<feature type="non-terminal residue" evidence="1">
    <location>
        <position position="1"/>
    </location>
</feature>
<sequence>ENLMIDSSSCQIDPRYQMALPNNLISRLVFGRLQTDKRLREIIYFKTRNSLIELGKVLKKGE</sequence>
<proteinExistence type="predicted"/>
<name>A0ABN7XBP2_GIGMA</name>
<dbReference type="EMBL" id="CAJVQB010104279">
    <property type="protein sequence ID" value="CAG8851101.1"/>
    <property type="molecule type" value="Genomic_DNA"/>
</dbReference>
<keyword evidence="2" id="KW-1185">Reference proteome</keyword>
<dbReference type="Proteomes" id="UP000789901">
    <property type="component" value="Unassembled WGS sequence"/>
</dbReference>
<gene>
    <name evidence="1" type="ORF">GMARGA_LOCUS40560</name>
</gene>
<evidence type="ECO:0000313" key="1">
    <source>
        <dbReference type="EMBL" id="CAG8851101.1"/>
    </source>
</evidence>
<reference evidence="1 2" key="1">
    <citation type="submission" date="2021-06" db="EMBL/GenBank/DDBJ databases">
        <authorList>
            <person name="Kallberg Y."/>
            <person name="Tangrot J."/>
            <person name="Rosling A."/>
        </authorList>
    </citation>
    <scope>NUCLEOTIDE SEQUENCE [LARGE SCALE GENOMIC DNA]</scope>
    <source>
        <strain evidence="1 2">120-4 pot B 10/14</strain>
    </source>
</reference>